<comment type="pathway">
    <text evidence="2 5">Glycan biosynthesis; trehalose biosynthesis.</text>
</comment>
<dbReference type="InterPro" id="IPR006379">
    <property type="entry name" value="HAD-SF_hydro_IIB"/>
</dbReference>
<dbReference type="GO" id="GO:0004805">
    <property type="term" value="F:trehalose-phosphatase activity"/>
    <property type="evidence" value="ECO:0007669"/>
    <property type="project" value="UniProtKB-EC"/>
</dbReference>
<evidence type="ECO:0000256" key="4">
    <source>
        <dbReference type="ARBA" id="ARBA00022801"/>
    </source>
</evidence>
<dbReference type="InterPro" id="IPR003337">
    <property type="entry name" value="Trehalose_PPase"/>
</dbReference>
<evidence type="ECO:0000313" key="6">
    <source>
        <dbReference type="EMBL" id="CAB3362624.1"/>
    </source>
</evidence>
<dbReference type="PANTHER" id="PTHR43768">
    <property type="entry name" value="TREHALOSE 6-PHOSPHATE PHOSPHATASE"/>
    <property type="match status" value="1"/>
</dbReference>
<proteinExistence type="inferred from homology"/>
<dbReference type="EC" id="3.1.3.12" evidence="5"/>
<gene>
    <name evidence="6" type="ORF">CLODIP_2_CD14385</name>
</gene>
<comment type="catalytic activity">
    <reaction evidence="1 5">
        <text>alpha,alpha-trehalose 6-phosphate + H2O = alpha,alpha-trehalose + phosphate</text>
        <dbReference type="Rhea" id="RHEA:23420"/>
        <dbReference type="ChEBI" id="CHEBI:15377"/>
        <dbReference type="ChEBI" id="CHEBI:16551"/>
        <dbReference type="ChEBI" id="CHEBI:43474"/>
        <dbReference type="ChEBI" id="CHEBI:58429"/>
        <dbReference type="EC" id="3.1.3.12"/>
    </reaction>
</comment>
<dbReference type="PANTHER" id="PTHR43768:SF3">
    <property type="entry name" value="TREHALOSE 6-PHOSPHATE PHOSPHATASE"/>
    <property type="match status" value="1"/>
</dbReference>
<dbReference type="Pfam" id="PF02358">
    <property type="entry name" value="Trehalose_PPase"/>
    <property type="match status" value="1"/>
</dbReference>
<dbReference type="InterPro" id="IPR023214">
    <property type="entry name" value="HAD_sf"/>
</dbReference>
<dbReference type="AlphaFoldDB" id="A0A8S1C3Y7"/>
<dbReference type="NCBIfam" id="TIGR01484">
    <property type="entry name" value="HAD-SF-IIB"/>
    <property type="match status" value="1"/>
</dbReference>
<dbReference type="EMBL" id="CADEPI010000009">
    <property type="protein sequence ID" value="CAB3362624.1"/>
    <property type="molecule type" value="Genomic_DNA"/>
</dbReference>
<dbReference type="InterPro" id="IPR036412">
    <property type="entry name" value="HAD-like_sf"/>
</dbReference>
<dbReference type="GO" id="GO:0005992">
    <property type="term" value="P:trehalose biosynthetic process"/>
    <property type="evidence" value="ECO:0007669"/>
    <property type="project" value="InterPro"/>
</dbReference>
<dbReference type="Gene3D" id="3.30.70.1020">
    <property type="entry name" value="Trehalose-6-phosphate phosphatase related protein, domain 2"/>
    <property type="match status" value="1"/>
</dbReference>
<comment type="cofactor">
    <cofactor evidence="5">
        <name>a divalent metal cation</name>
        <dbReference type="ChEBI" id="CHEBI:60240"/>
    </cofactor>
</comment>
<organism evidence="6 7">
    <name type="scientific">Cloeon dipterum</name>
    <dbReference type="NCBI Taxonomy" id="197152"/>
    <lineage>
        <taxon>Eukaryota</taxon>
        <taxon>Metazoa</taxon>
        <taxon>Ecdysozoa</taxon>
        <taxon>Arthropoda</taxon>
        <taxon>Hexapoda</taxon>
        <taxon>Insecta</taxon>
        <taxon>Pterygota</taxon>
        <taxon>Palaeoptera</taxon>
        <taxon>Ephemeroptera</taxon>
        <taxon>Pisciforma</taxon>
        <taxon>Baetidae</taxon>
        <taxon>Cloeon</taxon>
    </lineage>
</organism>
<dbReference type="InterPro" id="IPR044651">
    <property type="entry name" value="OTSB-like"/>
</dbReference>
<dbReference type="OrthoDB" id="755951at2759"/>
<sequence length="259" mass="27506">MNPMDAAVAAVAGRSRVAILLDFDGTLSPLAPHPDLSTLPEATAAVLQRLAARALVGIVSGRSLQNIRHMVGIEGLVYAGGHGLNILHRDGTTYDYPLPDGAVETVQALKQKLQRLCRDGAWIEDKGGQLTFHYREVPSNLHEYFASEAIAVVQASGLKVGLAHSAIEAKPVVQWHKGAACLKILGHEWGENWSSDDSAVIYAGDDTTDEDAFKSLNDSGLTIRVTSSGNVPTAAQLKVPSVGALLQVLEAVADQLESE</sequence>
<keyword evidence="4 5" id="KW-0378">Hydrolase</keyword>
<keyword evidence="7" id="KW-1185">Reference proteome</keyword>
<accession>A0A8S1C3Y7</accession>
<evidence type="ECO:0000313" key="7">
    <source>
        <dbReference type="Proteomes" id="UP000494165"/>
    </source>
</evidence>
<evidence type="ECO:0000256" key="1">
    <source>
        <dbReference type="ARBA" id="ARBA00000500"/>
    </source>
</evidence>
<evidence type="ECO:0000256" key="3">
    <source>
        <dbReference type="ARBA" id="ARBA00008770"/>
    </source>
</evidence>
<reference evidence="6 7" key="1">
    <citation type="submission" date="2020-04" db="EMBL/GenBank/DDBJ databases">
        <authorList>
            <person name="Alioto T."/>
            <person name="Alioto T."/>
            <person name="Gomez Garrido J."/>
        </authorList>
    </citation>
    <scope>NUCLEOTIDE SEQUENCE [LARGE SCALE GENOMIC DNA]</scope>
</reference>
<comment type="caution">
    <text evidence="6">The sequence shown here is derived from an EMBL/GenBank/DDBJ whole genome shotgun (WGS) entry which is preliminary data.</text>
</comment>
<dbReference type="Proteomes" id="UP000494165">
    <property type="component" value="Unassembled WGS sequence"/>
</dbReference>
<evidence type="ECO:0000256" key="2">
    <source>
        <dbReference type="ARBA" id="ARBA00005199"/>
    </source>
</evidence>
<comment type="function">
    <text evidence="5">Removes the phosphate from trehalose 6-phosphate to produce free trehalose.</text>
</comment>
<comment type="similarity">
    <text evidence="3 5">Belongs to the trehalose phosphatase family.</text>
</comment>
<evidence type="ECO:0000256" key="5">
    <source>
        <dbReference type="RuleBase" id="RU361117"/>
    </source>
</evidence>
<dbReference type="Gene3D" id="3.40.50.1000">
    <property type="entry name" value="HAD superfamily/HAD-like"/>
    <property type="match status" value="1"/>
</dbReference>
<dbReference type="NCBIfam" id="TIGR00685">
    <property type="entry name" value="T6PP"/>
    <property type="match status" value="1"/>
</dbReference>
<name>A0A8S1C3Y7_9INSE</name>
<protein>
    <recommendedName>
        <fullName evidence="5">Trehalose 6-phosphate phosphatase</fullName>
        <ecNumber evidence="5">3.1.3.12</ecNumber>
    </recommendedName>
</protein>
<dbReference type="SUPFAM" id="SSF56784">
    <property type="entry name" value="HAD-like"/>
    <property type="match status" value="1"/>
</dbReference>